<dbReference type="GO" id="GO:0000150">
    <property type="term" value="F:DNA strand exchange activity"/>
    <property type="evidence" value="ECO:0007669"/>
    <property type="project" value="InterPro"/>
</dbReference>
<dbReference type="SMART" id="SM00857">
    <property type="entry name" value="Resolvase"/>
    <property type="match status" value="1"/>
</dbReference>
<dbReference type="Pfam" id="PF00239">
    <property type="entry name" value="Resolvase"/>
    <property type="match status" value="1"/>
</dbReference>
<organism evidence="2 3">
    <name type="scientific">Vagococcus allomyrinae</name>
    <dbReference type="NCBI Taxonomy" id="2794353"/>
    <lineage>
        <taxon>Bacteria</taxon>
        <taxon>Bacillati</taxon>
        <taxon>Bacillota</taxon>
        <taxon>Bacilli</taxon>
        <taxon>Lactobacillales</taxon>
        <taxon>Enterococcaceae</taxon>
        <taxon>Vagococcus</taxon>
    </lineage>
</organism>
<evidence type="ECO:0000313" key="2">
    <source>
        <dbReference type="EMBL" id="MBP1042337.1"/>
    </source>
</evidence>
<dbReference type="RefSeq" id="WP_209529434.1">
    <property type="nucleotide sequence ID" value="NZ_JAEEGA010000010.1"/>
</dbReference>
<dbReference type="InterPro" id="IPR036162">
    <property type="entry name" value="Resolvase-like_N_sf"/>
</dbReference>
<dbReference type="Gene3D" id="3.40.50.1390">
    <property type="entry name" value="Resolvase, N-terminal catalytic domain"/>
    <property type="match status" value="1"/>
</dbReference>
<reference evidence="2" key="1">
    <citation type="submission" date="2020-12" db="EMBL/GenBank/DDBJ databases">
        <title>Vagococcus allomyrinae sp. nov. and Enterococcus lavae sp. nov., isolated from the larvae of Allomyrina dichotoma.</title>
        <authorList>
            <person name="Lee S.D."/>
        </authorList>
    </citation>
    <scope>NUCLEOTIDE SEQUENCE</scope>
    <source>
        <strain evidence="2">BWB3-3</strain>
    </source>
</reference>
<dbReference type="AlphaFoldDB" id="A0A940P6J3"/>
<gene>
    <name evidence="2" type="ORF">I6N95_15055</name>
</gene>
<name>A0A940P6J3_9ENTE</name>
<dbReference type="Proteomes" id="UP000674938">
    <property type="component" value="Unassembled WGS sequence"/>
</dbReference>
<feature type="domain" description="Resolvase/invertase-type recombinase catalytic" evidence="1">
    <location>
        <begin position="3"/>
        <end position="132"/>
    </location>
</feature>
<sequence length="192" mass="21568">MAIYGYIRKEFPTRTVEQLALLATYDCTDVYIDTEELTEDKELNRLLATLGPQDTLVIPSLAVFGKKLKTLGEIMAHLWELSVRLISLGEELDTRHSPYVYQMYGVVAQTEQACQKKISKQAMERVRAKGGVIGRPAISQETIEKIQTLAHQKYSLRQISEVCDVSLGSVHKYVTEGLRQATETQLEVASSC</sequence>
<protein>
    <submittedName>
        <fullName evidence="2">Recombinase family protein</fullName>
    </submittedName>
</protein>
<dbReference type="EMBL" id="JAEEGA010000010">
    <property type="protein sequence ID" value="MBP1042337.1"/>
    <property type="molecule type" value="Genomic_DNA"/>
</dbReference>
<keyword evidence="3" id="KW-1185">Reference proteome</keyword>
<accession>A0A940P6J3</accession>
<proteinExistence type="predicted"/>
<dbReference type="GO" id="GO:0003677">
    <property type="term" value="F:DNA binding"/>
    <property type="evidence" value="ECO:0007669"/>
    <property type="project" value="InterPro"/>
</dbReference>
<evidence type="ECO:0000259" key="1">
    <source>
        <dbReference type="SMART" id="SM00857"/>
    </source>
</evidence>
<evidence type="ECO:0000313" key="3">
    <source>
        <dbReference type="Proteomes" id="UP000674938"/>
    </source>
</evidence>
<comment type="caution">
    <text evidence="2">The sequence shown here is derived from an EMBL/GenBank/DDBJ whole genome shotgun (WGS) entry which is preliminary data.</text>
</comment>
<dbReference type="InterPro" id="IPR006119">
    <property type="entry name" value="Resolv_N"/>
</dbReference>
<dbReference type="SUPFAM" id="SSF53041">
    <property type="entry name" value="Resolvase-like"/>
    <property type="match status" value="1"/>
</dbReference>